<dbReference type="EMBL" id="MU251508">
    <property type="protein sequence ID" value="KAG9233276.1"/>
    <property type="molecule type" value="Genomic_DNA"/>
</dbReference>
<dbReference type="Proteomes" id="UP000824998">
    <property type="component" value="Unassembled WGS sequence"/>
</dbReference>
<evidence type="ECO:0000313" key="3">
    <source>
        <dbReference type="EMBL" id="KAG9233276.1"/>
    </source>
</evidence>
<accession>A0A9P7YH06</accession>
<name>A0A9P7YH06_9HELO</name>
<evidence type="ECO:0000256" key="2">
    <source>
        <dbReference type="SAM" id="SignalP"/>
    </source>
</evidence>
<keyword evidence="1" id="KW-0472">Membrane</keyword>
<keyword evidence="2" id="KW-0732">Signal</keyword>
<keyword evidence="1" id="KW-1133">Transmembrane helix</keyword>
<feature type="signal peptide" evidence="2">
    <location>
        <begin position="1"/>
        <end position="19"/>
    </location>
</feature>
<evidence type="ECO:0000313" key="4">
    <source>
        <dbReference type="Proteomes" id="UP000824998"/>
    </source>
</evidence>
<dbReference type="OrthoDB" id="5409353at2759"/>
<keyword evidence="1" id="KW-0812">Transmembrane</keyword>
<dbReference type="AlphaFoldDB" id="A0A9P7YH06"/>
<sequence>MRRIILLYLLSITIEVAKAGTHAIEGDYNWRNGALGRDSTANDYREHGEALPKVAESITTVEGGRSYTARLECLGCSSRVRMPPAGEEVYETWREVDQENSLLLNFTMATSKRCLLLDGEQIFPLGKRPPKSFAFQIPSNISADTLDMMISMDMIDEYWQLSAKFDNYVLSYELTAMRTEDSSHVLQFDVKHITGKQGINNISAALDQPNQKIVQITLGGGLYNGEMDVKRVELVGRVDEILSTKLMGKETSIFHAKFNPAEWDDFGRFGTWERTFYIFLRWIDRFVADCFPVIILFIIVVFIAFPIRWCVIMSRRSNCSRASEPATSRFKDEDLKLTLGKGEA</sequence>
<organism evidence="3 4">
    <name type="scientific">Amylocarpus encephaloides</name>
    <dbReference type="NCBI Taxonomy" id="45428"/>
    <lineage>
        <taxon>Eukaryota</taxon>
        <taxon>Fungi</taxon>
        <taxon>Dikarya</taxon>
        <taxon>Ascomycota</taxon>
        <taxon>Pezizomycotina</taxon>
        <taxon>Leotiomycetes</taxon>
        <taxon>Helotiales</taxon>
        <taxon>Helotiales incertae sedis</taxon>
        <taxon>Amylocarpus</taxon>
    </lineage>
</organism>
<keyword evidence="4" id="KW-1185">Reference proteome</keyword>
<reference evidence="3" key="1">
    <citation type="journal article" date="2021" name="IMA Fungus">
        <title>Genomic characterization of three marine fungi, including Emericellopsis atlantica sp. nov. with signatures of a generalist lifestyle and marine biomass degradation.</title>
        <authorList>
            <person name="Hagestad O.C."/>
            <person name="Hou L."/>
            <person name="Andersen J.H."/>
            <person name="Hansen E.H."/>
            <person name="Altermark B."/>
            <person name="Li C."/>
            <person name="Kuhnert E."/>
            <person name="Cox R.J."/>
            <person name="Crous P.W."/>
            <person name="Spatafora J.W."/>
            <person name="Lail K."/>
            <person name="Amirebrahimi M."/>
            <person name="Lipzen A."/>
            <person name="Pangilinan J."/>
            <person name="Andreopoulos W."/>
            <person name="Hayes R.D."/>
            <person name="Ng V."/>
            <person name="Grigoriev I.V."/>
            <person name="Jackson S.A."/>
            <person name="Sutton T.D.S."/>
            <person name="Dobson A.D.W."/>
            <person name="Rama T."/>
        </authorList>
    </citation>
    <scope>NUCLEOTIDE SEQUENCE</scope>
    <source>
        <strain evidence="3">TRa018bII</strain>
    </source>
</reference>
<feature type="chain" id="PRO_5040498138" evidence="2">
    <location>
        <begin position="20"/>
        <end position="344"/>
    </location>
</feature>
<comment type="caution">
    <text evidence="3">The sequence shown here is derived from an EMBL/GenBank/DDBJ whole genome shotgun (WGS) entry which is preliminary data.</text>
</comment>
<proteinExistence type="predicted"/>
<gene>
    <name evidence="3" type="ORF">BJ875DRAFT_51174</name>
</gene>
<evidence type="ECO:0000256" key="1">
    <source>
        <dbReference type="SAM" id="Phobius"/>
    </source>
</evidence>
<feature type="transmembrane region" description="Helical" evidence="1">
    <location>
        <begin position="291"/>
        <end position="311"/>
    </location>
</feature>
<protein>
    <submittedName>
        <fullName evidence="3">Uncharacterized protein</fullName>
    </submittedName>
</protein>